<comment type="caution">
    <text evidence="3">The sequence shown here is derived from an EMBL/GenBank/DDBJ whole genome shotgun (WGS) entry which is preliminary data.</text>
</comment>
<protein>
    <recommendedName>
        <fullName evidence="5">VPLPA-CTERM protein sorting domain-containing protein</fullName>
    </recommendedName>
</protein>
<feature type="signal peptide" evidence="2">
    <location>
        <begin position="1"/>
        <end position="24"/>
    </location>
</feature>
<name>A0A917A9A4_9RHOB</name>
<evidence type="ECO:0000256" key="2">
    <source>
        <dbReference type="SAM" id="SignalP"/>
    </source>
</evidence>
<feature type="chain" id="PRO_5037366773" description="VPLPA-CTERM protein sorting domain-containing protein" evidence="2">
    <location>
        <begin position="25"/>
        <end position="202"/>
    </location>
</feature>
<feature type="transmembrane region" description="Helical" evidence="1">
    <location>
        <begin position="177"/>
        <end position="196"/>
    </location>
</feature>
<dbReference type="EMBL" id="BMFJ01000001">
    <property type="protein sequence ID" value="GGE36356.1"/>
    <property type="molecule type" value="Genomic_DNA"/>
</dbReference>
<accession>A0A917A9A4</accession>
<keyword evidence="1" id="KW-1133">Transmembrane helix</keyword>
<gene>
    <name evidence="3" type="ORF">GCM10011360_25190</name>
</gene>
<dbReference type="NCBIfam" id="TIGR03370">
    <property type="entry name" value="VPLPA-CTERM"/>
    <property type="match status" value="1"/>
</dbReference>
<organism evidence="3 4">
    <name type="scientific">Primorskyibacter flagellatus</name>
    <dbReference type="NCBI Taxonomy" id="1387277"/>
    <lineage>
        <taxon>Bacteria</taxon>
        <taxon>Pseudomonadati</taxon>
        <taxon>Pseudomonadota</taxon>
        <taxon>Alphaproteobacteria</taxon>
        <taxon>Rhodobacterales</taxon>
        <taxon>Roseobacteraceae</taxon>
        <taxon>Primorskyibacter</taxon>
    </lineage>
</organism>
<reference evidence="4" key="1">
    <citation type="journal article" date="2019" name="Int. J. Syst. Evol. Microbiol.">
        <title>The Global Catalogue of Microorganisms (GCM) 10K type strain sequencing project: providing services to taxonomists for standard genome sequencing and annotation.</title>
        <authorList>
            <consortium name="The Broad Institute Genomics Platform"/>
            <consortium name="The Broad Institute Genome Sequencing Center for Infectious Disease"/>
            <person name="Wu L."/>
            <person name="Ma J."/>
        </authorList>
    </citation>
    <scope>NUCLEOTIDE SEQUENCE [LARGE SCALE GENOMIC DNA]</scope>
    <source>
        <strain evidence="4">CGMCC 1.12664</strain>
    </source>
</reference>
<evidence type="ECO:0008006" key="5">
    <source>
        <dbReference type="Google" id="ProtNLM"/>
    </source>
</evidence>
<proteinExistence type="predicted"/>
<evidence type="ECO:0000313" key="4">
    <source>
        <dbReference type="Proteomes" id="UP000612855"/>
    </source>
</evidence>
<sequence>MKMRLVSAIVAAAIGLSVANAAKAKTVDINFDDLTTGTEVGAAYSALGVTFSNALVYTPTINSSKIGMTLPNAIYSVNMGGKPQQIDPISASFSVAATSVTLRGIDIGAGGFIFKAFDAAGTMIDTVSYVGTGTGPGVFRDLTVTGEAIARVDFSQVNLAGADGIWFDNFSFDYTPVPLPAGAVLLIGGLGALAGFRKREAD</sequence>
<dbReference type="InterPro" id="IPR022472">
    <property type="entry name" value="VPLPA-CTERM"/>
</dbReference>
<keyword evidence="1" id="KW-0812">Transmembrane</keyword>
<evidence type="ECO:0000313" key="3">
    <source>
        <dbReference type="EMBL" id="GGE36356.1"/>
    </source>
</evidence>
<keyword evidence="1" id="KW-0472">Membrane</keyword>
<dbReference type="AlphaFoldDB" id="A0A917A9A4"/>
<keyword evidence="4" id="KW-1185">Reference proteome</keyword>
<evidence type="ECO:0000256" key="1">
    <source>
        <dbReference type="SAM" id="Phobius"/>
    </source>
</evidence>
<dbReference type="Proteomes" id="UP000612855">
    <property type="component" value="Unassembled WGS sequence"/>
</dbReference>
<keyword evidence="2" id="KW-0732">Signal</keyword>